<dbReference type="Pfam" id="PF13896">
    <property type="entry name" value="Glyco_transf_49"/>
    <property type="match status" value="2"/>
</dbReference>
<dbReference type="Proteomes" id="UP001151699">
    <property type="component" value="Chromosome A"/>
</dbReference>
<evidence type="ECO:0000256" key="1">
    <source>
        <dbReference type="ARBA" id="ARBA00001936"/>
    </source>
</evidence>
<comment type="catalytic activity">
    <reaction evidence="20">
        <text>3-O-[beta-D-Xyl-(1-&gt;4)-Rib-ol-P-Rib-ol-P-3-beta-D-GalNAc-(1-&gt;3)-beta-D-GlcNAc-(1-&gt;4)-(O-6-P-alpha-D-Man)]-Thr-[protein] + UDP-alpha-D-glucuronate = 3-O-[beta-D-GlcA-(1-&gt;3)-beta-D-Xyl-(1-&gt;4)-Rib-ol-P-Rib-ol-P-3-beta-D-GalNAc-(1-&gt;3)-beta-D-GlcNAc-(1-&gt;4)-(O-6-P-alpha-D-Man)]-Thr-[protein] + UDP + H(+)</text>
        <dbReference type="Rhea" id="RHEA:46860"/>
        <dbReference type="Rhea" id="RHEA-COMP:15023"/>
        <dbReference type="Rhea" id="RHEA-COMP:17482"/>
        <dbReference type="ChEBI" id="CHEBI:15378"/>
        <dbReference type="ChEBI" id="CHEBI:58052"/>
        <dbReference type="ChEBI" id="CHEBI:58223"/>
        <dbReference type="ChEBI" id="CHEBI:142405"/>
        <dbReference type="ChEBI" id="CHEBI:177336"/>
    </reaction>
</comment>
<proteinExistence type="inferred from homology"/>
<evidence type="ECO:0000313" key="23">
    <source>
        <dbReference type="Proteomes" id="UP001151699"/>
    </source>
</evidence>
<evidence type="ECO:0000256" key="13">
    <source>
        <dbReference type="ARBA" id="ARBA00023136"/>
    </source>
</evidence>
<evidence type="ECO:0000256" key="3">
    <source>
        <dbReference type="ARBA" id="ARBA00004922"/>
    </source>
</evidence>
<keyword evidence="10" id="KW-0735">Signal-anchor</keyword>
<evidence type="ECO:0000256" key="6">
    <source>
        <dbReference type="ARBA" id="ARBA00022676"/>
    </source>
</evidence>
<comment type="pathway">
    <text evidence="3">Protein modification; protein glycosylation.</text>
</comment>
<keyword evidence="12" id="KW-0333">Golgi apparatus</keyword>
<keyword evidence="14" id="KW-0325">Glycoprotein</keyword>
<keyword evidence="11 21" id="KW-1133">Transmembrane helix</keyword>
<dbReference type="PANTHER" id="PTHR46420">
    <property type="entry name" value="BETA-1,4-GLUCURONYLTRANSFERASE 1"/>
    <property type="match status" value="1"/>
</dbReference>
<dbReference type="GO" id="GO:0046872">
    <property type="term" value="F:metal ion binding"/>
    <property type="evidence" value="ECO:0007669"/>
    <property type="project" value="UniProtKB-KW"/>
</dbReference>
<dbReference type="AlphaFoldDB" id="A0A9Q0S6S2"/>
<dbReference type="GO" id="GO:0015020">
    <property type="term" value="F:glucuronosyltransferase activity"/>
    <property type="evidence" value="ECO:0007669"/>
    <property type="project" value="InterPro"/>
</dbReference>
<protein>
    <recommendedName>
        <fullName evidence="5">Beta-1,4-glucuronyltransferase 1</fullName>
    </recommendedName>
    <alternativeName>
        <fullName evidence="16">I-beta-1,3-N-acetylglucosaminyltransferase</fullName>
    </alternativeName>
    <alternativeName>
        <fullName evidence="19">N-acetyllactosaminide beta-1,3-N-acetylglucosaminyltransferase</fullName>
    </alternativeName>
    <alternativeName>
        <fullName evidence="17">Poly-N-acetyllactosamine extension enzyme</fullName>
    </alternativeName>
    <alternativeName>
        <fullName evidence="18">UDP-GlcNAc:betaGal beta-1,3-N-acetylglucosaminyltransferase 1</fullName>
    </alternativeName>
</protein>
<dbReference type="EMBL" id="WJQU01000001">
    <property type="protein sequence ID" value="KAJ6647349.1"/>
    <property type="molecule type" value="Genomic_DNA"/>
</dbReference>
<evidence type="ECO:0000256" key="9">
    <source>
        <dbReference type="ARBA" id="ARBA00022723"/>
    </source>
</evidence>
<keyword evidence="15" id="KW-0464">Manganese</keyword>
<keyword evidence="7" id="KW-0808">Transferase</keyword>
<organism evidence="22 23">
    <name type="scientific">Pseudolycoriella hygida</name>
    <dbReference type="NCBI Taxonomy" id="35572"/>
    <lineage>
        <taxon>Eukaryota</taxon>
        <taxon>Metazoa</taxon>
        <taxon>Ecdysozoa</taxon>
        <taxon>Arthropoda</taxon>
        <taxon>Hexapoda</taxon>
        <taxon>Insecta</taxon>
        <taxon>Pterygota</taxon>
        <taxon>Neoptera</taxon>
        <taxon>Endopterygota</taxon>
        <taxon>Diptera</taxon>
        <taxon>Nematocera</taxon>
        <taxon>Sciaroidea</taxon>
        <taxon>Sciaridae</taxon>
        <taxon>Pseudolycoriella</taxon>
    </lineage>
</organism>
<dbReference type="InterPro" id="IPR043189">
    <property type="entry name" value="B4GAT1"/>
</dbReference>
<name>A0A9Q0S6S2_9DIPT</name>
<evidence type="ECO:0000256" key="12">
    <source>
        <dbReference type="ARBA" id="ARBA00023034"/>
    </source>
</evidence>
<dbReference type="GO" id="GO:0035269">
    <property type="term" value="P:protein O-linked glycosylation via mannose"/>
    <property type="evidence" value="ECO:0007669"/>
    <property type="project" value="TreeGrafter"/>
</dbReference>
<reference evidence="22" key="1">
    <citation type="submission" date="2022-07" db="EMBL/GenBank/DDBJ databases">
        <authorList>
            <person name="Trinca V."/>
            <person name="Uliana J.V.C."/>
            <person name="Torres T.T."/>
            <person name="Ward R.J."/>
            <person name="Monesi N."/>
        </authorList>
    </citation>
    <scope>NUCLEOTIDE SEQUENCE</scope>
    <source>
        <strain evidence="22">HSMRA1968</strain>
        <tissue evidence="22">Whole embryos</tissue>
    </source>
</reference>
<evidence type="ECO:0000256" key="10">
    <source>
        <dbReference type="ARBA" id="ARBA00022968"/>
    </source>
</evidence>
<accession>A0A9Q0S6S2</accession>
<evidence type="ECO:0000256" key="11">
    <source>
        <dbReference type="ARBA" id="ARBA00022989"/>
    </source>
</evidence>
<evidence type="ECO:0000256" key="14">
    <source>
        <dbReference type="ARBA" id="ARBA00023180"/>
    </source>
</evidence>
<gene>
    <name evidence="22" type="primary">B4GAT1</name>
    <name evidence="22" type="ORF">Bhyg_02571</name>
</gene>
<evidence type="ECO:0000256" key="16">
    <source>
        <dbReference type="ARBA" id="ARBA00030723"/>
    </source>
</evidence>
<comment type="subcellular location">
    <subcellularLocation>
        <location evidence="2">Golgi apparatus membrane</location>
        <topology evidence="2">Single-pass type II membrane protein</topology>
    </subcellularLocation>
</comment>
<evidence type="ECO:0000256" key="15">
    <source>
        <dbReference type="ARBA" id="ARBA00023211"/>
    </source>
</evidence>
<keyword evidence="9" id="KW-0479">Metal-binding</keyword>
<evidence type="ECO:0000313" key="22">
    <source>
        <dbReference type="EMBL" id="KAJ6647349.1"/>
    </source>
</evidence>
<evidence type="ECO:0000256" key="7">
    <source>
        <dbReference type="ARBA" id="ARBA00022679"/>
    </source>
</evidence>
<evidence type="ECO:0000256" key="5">
    <source>
        <dbReference type="ARBA" id="ARBA00017962"/>
    </source>
</evidence>
<evidence type="ECO:0000256" key="21">
    <source>
        <dbReference type="SAM" id="Phobius"/>
    </source>
</evidence>
<dbReference type="OrthoDB" id="6479716at2759"/>
<dbReference type="GO" id="GO:0000139">
    <property type="term" value="C:Golgi membrane"/>
    <property type="evidence" value="ECO:0007669"/>
    <property type="project" value="UniProtKB-SubCell"/>
</dbReference>
<feature type="transmembrane region" description="Helical" evidence="21">
    <location>
        <begin position="7"/>
        <end position="29"/>
    </location>
</feature>
<evidence type="ECO:0000256" key="4">
    <source>
        <dbReference type="ARBA" id="ARBA00008539"/>
    </source>
</evidence>
<evidence type="ECO:0000256" key="17">
    <source>
        <dbReference type="ARBA" id="ARBA00032175"/>
    </source>
</evidence>
<comment type="similarity">
    <text evidence="4">Belongs to the glycosyltransferase 49 family.</text>
</comment>
<evidence type="ECO:0000256" key="18">
    <source>
        <dbReference type="ARBA" id="ARBA00032181"/>
    </source>
</evidence>
<evidence type="ECO:0000256" key="2">
    <source>
        <dbReference type="ARBA" id="ARBA00004323"/>
    </source>
</evidence>
<comment type="caution">
    <text evidence="22">The sequence shown here is derived from an EMBL/GenBank/DDBJ whole genome shotgun (WGS) entry which is preliminary data.</text>
</comment>
<evidence type="ECO:0000256" key="8">
    <source>
        <dbReference type="ARBA" id="ARBA00022692"/>
    </source>
</evidence>
<comment type="cofactor">
    <cofactor evidence="1">
        <name>Mn(2+)</name>
        <dbReference type="ChEBI" id="CHEBI:29035"/>
    </cofactor>
</comment>
<keyword evidence="23" id="KW-1185">Reference proteome</keyword>
<keyword evidence="13 21" id="KW-0472">Membrane</keyword>
<evidence type="ECO:0000256" key="20">
    <source>
        <dbReference type="ARBA" id="ARBA00047852"/>
    </source>
</evidence>
<evidence type="ECO:0000256" key="19">
    <source>
        <dbReference type="ARBA" id="ARBA00033291"/>
    </source>
</evidence>
<dbReference type="PANTHER" id="PTHR46420:SF1">
    <property type="entry name" value="BETA-1,4-GLUCURONYLTRANSFERASE 1"/>
    <property type="match status" value="1"/>
</dbReference>
<keyword evidence="8 21" id="KW-0812">Transmembrane</keyword>
<keyword evidence="6" id="KW-0328">Glycosyltransferase</keyword>
<sequence length="425" mass="49596">MQICRLWNLSIASVLALTISNILLTVRLLHSNDCPLVEVANDGSIVPKITPQSPQPPCFIIAETTNVSDQPVFLDLKFHLGRWDSLRLYKYFDFAVTGERFKELSEEYVVSLATQSSLEKLYSLVQVAHHFSGPISAAIFAAGDDELYLLQLYDRAPTFLRDGLNEKFSQFNCAQPETTLNELMKFRTIETSKWRTKNAYPQNHLRNVARKGCQTDFVFLTDVDIIPSMNFAEKLDKFLRNTKCQSEKCAFVIPTYEIDNRVKFPKDKLDLIRLAKKGLARPFHHKVFIYNQFATNFSKWEADLNNVEETRISYNVTNFEFLYEPFYVSTDLVPQHDERFLGYGFTRNTQTYEMFVAGYQFQVLSPIFTCHWGLQNKKNRPAWRERQNNINRKILDIFKREVFARYHKDPLKMMQPKKPAKRGRA</sequence>